<dbReference type="AlphaFoldDB" id="F8NSQ5"/>
<accession>F8NSQ5</accession>
<dbReference type="EMBL" id="GL945432">
    <property type="protein sequence ID" value="EGO26979.1"/>
    <property type="molecule type" value="Genomic_DNA"/>
</dbReference>
<proteinExistence type="predicted"/>
<dbReference type="GeneID" id="18818783"/>
<evidence type="ECO:0000313" key="1">
    <source>
        <dbReference type="EMBL" id="EGO26979.1"/>
    </source>
</evidence>
<dbReference type="Proteomes" id="UP000008064">
    <property type="component" value="Unassembled WGS sequence"/>
</dbReference>
<sequence length="115" mass="13386">MNHPYSGSASYIHANVYDKFDDNVYGKAPLPPLRSFAPRMSVDSIPFLLFDRVESRKEKPRVRGRSHIPSRSELARRTLNALGKLRCRVSLRWPSPPQVFRRSHQSHENSSEFYM</sequence>
<gene>
    <name evidence="1" type="ORF">SERLADRAFT_464674</name>
</gene>
<dbReference type="HOGENOM" id="CLU_2110473_0_0_1"/>
<dbReference type="OrthoDB" id="3048003at2759"/>
<dbReference type="RefSeq" id="XP_007317152.1">
    <property type="nucleotide sequence ID" value="XM_007317090.1"/>
</dbReference>
<organism>
    <name type="scientific">Serpula lacrymans var. lacrymans (strain S7.9)</name>
    <name type="common">Dry rot fungus</name>
    <dbReference type="NCBI Taxonomy" id="578457"/>
    <lineage>
        <taxon>Eukaryota</taxon>
        <taxon>Fungi</taxon>
        <taxon>Dikarya</taxon>
        <taxon>Basidiomycota</taxon>
        <taxon>Agaricomycotina</taxon>
        <taxon>Agaricomycetes</taxon>
        <taxon>Agaricomycetidae</taxon>
        <taxon>Boletales</taxon>
        <taxon>Coniophorineae</taxon>
        <taxon>Serpulaceae</taxon>
        <taxon>Serpula</taxon>
    </lineage>
</organism>
<name>F8NSQ5_SERL9</name>
<protein>
    <submittedName>
        <fullName evidence="1">Uncharacterized protein</fullName>
    </submittedName>
</protein>
<reference evidence="1" key="1">
    <citation type="submission" date="2011-04" db="EMBL/GenBank/DDBJ databases">
        <title>Evolution of plant cell wall degrading machinery underlies the functional diversity of forest fungi.</title>
        <authorList>
            <consortium name="US DOE Joint Genome Institute (JGI-PGF)"/>
            <person name="Eastwood D.C."/>
            <person name="Floudas D."/>
            <person name="Binder M."/>
            <person name="Majcherczyk A."/>
            <person name="Schneider P."/>
            <person name="Aerts A."/>
            <person name="Asiegbu F.O."/>
            <person name="Baker S.E."/>
            <person name="Barry K."/>
            <person name="Bendiksby M."/>
            <person name="Blumentritt M."/>
            <person name="Coutinho P.M."/>
            <person name="Cullen D."/>
            <person name="Cullen D."/>
            <person name="Gathman A."/>
            <person name="Goodell B."/>
            <person name="Henrissat B."/>
            <person name="Ihrmark K."/>
            <person name="Kauserud H."/>
            <person name="Kohler A."/>
            <person name="LaButti K."/>
            <person name="Lapidus A."/>
            <person name="Lavin J.L."/>
            <person name="Lee Y.-H."/>
            <person name="Lindquist E."/>
            <person name="Lilly W."/>
            <person name="Lucas S."/>
            <person name="Morin E."/>
            <person name="Murat C."/>
            <person name="Oguiza J.A."/>
            <person name="Park J."/>
            <person name="Pisabarro A.G."/>
            <person name="Riley R."/>
            <person name="Rosling A."/>
            <person name="Salamov A."/>
            <person name="Schmidt O."/>
            <person name="Schmutz J."/>
            <person name="Skrede I."/>
            <person name="Stenlid J."/>
            <person name="Wiebenga A."/>
            <person name="Xie X."/>
            <person name="Kues U."/>
            <person name="Hibbett D.S."/>
            <person name="Hoffmeister D."/>
            <person name="Hogberg N."/>
            <person name="Martin F."/>
            <person name="Grigoriev I.V."/>
            <person name="Watkinson S.C."/>
        </authorList>
    </citation>
    <scope>NUCLEOTIDE SEQUENCE</scope>
    <source>
        <strain evidence="1">S7.9</strain>
    </source>
</reference>
<dbReference type="KEGG" id="sla:SERLADRAFT_464674"/>